<dbReference type="Proteomes" id="UP001500416">
    <property type="component" value="Unassembled WGS sequence"/>
</dbReference>
<comment type="caution">
    <text evidence="2">The sequence shown here is derived from an EMBL/GenBank/DDBJ whole genome shotgun (WGS) entry which is preliminary data.</text>
</comment>
<gene>
    <name evidence="2" type="ORF">GCM10010492_45330</name>
</gene>
<proteinExistence type="inferred from homology"/>
<accession>A0ABN0U799</accession>
<dbReference type="SUPFAM" id="SSF53271">
    <property type="entry name" value="PRTase-like"/>
    <property type="match status" value="1"/>
</dbReference>
<keyword evidence="3" id="KW-1185">Reference proteome</keyword>
<evidence type="ECO:0000313" key="3">
    <source>
        <dbReference type="Proteomes" id="UP001500416"/>
    </source>
</evidence>
<comment type="similarity">
    <text evidence="1">Belongs to the ComF/GntX family.</text>
</comment>
<organism evidence="2 3">
    <name type="scientific">Saccharothrix mutabilis subsp. mutabilis</name>
    <dbReference type="NCBI Taxonomy" id="66855"/>
    <lineage>
        <taxon>Bacteria</taxon>
        <taxon>Bacillati</taxon>
        <taxon>Actinomycetota</taxon>
        <taxon>Actinomycetes</taxon>
        <taxon>Pseudonocardiales</taxon>
        <taxon>Pseudonocardiaceae</taxon>
        <taxon>Saccharothrix</taxon>
    </lineage>
</organism>
<dbReference type="CDD" id="cd06223">
    <property type="entry name" value="PRTases_typeI"/>
    <property type="match status" value="1"/>
</dbReference>
<dbReference type="EMBL" id="BAAABU010000010">
    <property type="protein sequence ID" value="GAA0241130.1"/>
    <property type="molecule type" value="Genomic_DNA"/>
</dbReference>
<sequence length="220" mass="22733">MGAGTLDHMLINLLFPPRCAGCRAEGALCCPRCLGAFGPPRSVRVSGKGPPVFTLADYAGVGRELVLAFKERGRRELAAVFGALVAAALPRLPGVRPDEFGKWWLVPAPSRRTASRRRGGSHLVGTARASGASVAPVLHFLPGVRDSVGLDAAARRANLSGRVRLRPSGLPPPGTAVVLLDDVVTTGATAEACGAVLKAAGFRVTAVLTLTAARSTHPHG</sequence>
<dbReference type="InterPro" id="IPR000836">
    <property type="entry name" value="PRTase_dom"/>
</dbReference>
<evidence type="ECO:0000256" key="1">
    <source>
        <dbReference type="ARBA" id="ARBA00008007"/>
    </source>
</evidence>
<name>A0ABN0U799_9PSEU</name>
<protein>
    <submittedName>
        <fullName evidence="2">ComF family protein</fullName>
    </submittedName>
</protein>
<dbReference type="PANTHER" id="PTHR47505:SF1">
    <property type="entry name" value="DNA UTILIZATION PROTEIN YHGH"/>
    <property type="match status" value="1"/>
</dbReference>
<dbReference type="InterPro" id="IPR051910">
    <property type="entry name" value="ComF/GntX_DNA_util-trans"/>
</dbReference>
<evidence type="ECO:0000313" key="2">
    <source>
        <dbReference type="EMBL" id="GAA0241130.1"/>
    </source>
</evidence>
<reference evidence="2 3" key="1">
    <citation type="journal article" date="2019" name="Int. J. Syst. Evol. Microbiol.">
        <title>The Global Catalogue of Microorganisms (GCM) 10K type strain sequencing project: providing services to taxonomists for standard genome sequencing and annotation.</title>
        <authorList>
            <consortium name="The Broad Institute Genomics Platform"/>
            <consortium name="The Broad Institute Genome Sequencing Center for Infectious Disease"/>
            <person name="Wu L."/>
            <person name="Ma J."/>
        </authorList>
    </citation>
    <scope>NUCLEOTIDE SEQUENCE [LARGE SCALE GENOMIC DNA]</scope>
    <source>
        <strain evidence="2 3">JCM 3380</strain>
    </source>
</reference>
<dbReference type="Gene3D" id="3.40.50.2020">
    <property type="match status" value="1"/>
</dbReference>
<dbReference type="InterPro" id="IPR029057">
    <property type="entry name" value="PRTase-like"/>
</dbReference>
<dbReference type="PANTHER" id="PTHR47505">
    <property type="entry name" value="DNA UTILIZATION PROTEIN YHGH"/>
    <property type="match status" value="1"/>
</dbReference>